<gene>
    <name evidence="2" type="ORF">TWF696_006703</name>
</gene>
<accession>A0AAV9UVW3</accession>
<feature type="signal peptide" evidence="1">
    <location>
        <begin position="1"/>
        <end position="20"/>
    </location>
</feature>
<proteinExistence type="predicted"/>
<protein>
    <submittedName>
        <fullName evidence="2">Uncharacterized protein</fullName>
    </submittedName>
</protein>
<sequence>MTSIKLVLVAILGLTGATSAAPAQIERQIGRPASEGHLFKRAVCWAGVHLCWDVDLKECIRQFDGKGGQTQTFSEAHTTVCSARDCRVVAYAYQGSATVR</sequence>
<reference evidence="2 3" key="1">
    <citation type="submission" date="2019-10" db="EMBL/GenBank/DDBJ databases">
        <authorList>
            <person name="Palmer J.M."/>
        </authorList>
    </citation>
    <scope>NUCLEOTIDE SEQUENCE [LARGE SCALE GENOMIC DNA]</scope>
    <source>
        <strain evidence="2 3">TWF696</strain>
    </source>
</reference>
<comment type="caution">
    <text evidence="2">The sequence shown here is derived from an EMBL/GenBank/DDBJ whole genome shotgun (WGS) entry which is preliminary data.</text>
</comment>
<organism evidence="2 3">
    <name type="scientific">Orbilia brochopaga</name>
    <dbReference type="NCBI Taxonomy" id="3140254"/>
    <lineage>
        <taxon>Eukaryota</taxon>
        <taxon>Fungi</taxon>
        <taxon>Dikarya</taxon>
        <taxon>Ascomycota</taxon>
        <taxon>Pezizomycotina</taxon>
        <taxon>Orbiliomycetes</taxon>
        <taxon>Orbiliales</taxon>
        <taxon>Orbiliaceae</taxon>
        <taxon>Orbilia</taxon>
    </lineage>
</organism>
<keyword evidence="3" id="KW-1185">Reference proteome</keyword>
<evidence type="ECO:0000313" key="2">
    <source>
        <dbReference type="EMBL" id="KAK6346581.1"/>
    </source>
</evidence>
<evidence type="ECO:0000256" key="1">
    <source>
        <dbReference type="SAM" id="SignalP"/>
    </source>
</evidence>
<dbReference type="Proteomes" id="UP001375240">
    <property type="component" value="Unassembled WGS sequence"/>
</dbReference>
<evidence type="ECO:0000313" key="3">
    <source>
        <dbReference type="Proteomes" id="UP001375240"/>
    </source>
</evidence>
<name>A0AAV9UVW3_9PEZI</name>
<keyword evidence="1" id="KW-0732">Signal</keyword>
<dbReference type="AlphaFoldDB" id="A0AAV9UVW3"/>
<dbReference type="EMBL" id="JAVHNQ010000005">
    <property type="protein sequence ID" value="KAK6346581.1"/>
    <property type="molecule type" value="Genomic_DNA"/>
</dbReference>
<feature type="chain" id="PRO_5043889015" evidence="1">
    <location>
        <begin position="21"/>
        <end position="100"/>
    </location>
</feature>